<evidence type="ECO:0000256" key="3">
    <source>
        <dbReference type="ARBA" id="ARBA00022553"/>
    </source>
</evidence>
<dbReference type="EC" id="2.7.13.3" evidence="2"/>
<dbReference type="InterPro" id="IPR000014">
    <property type="entry name" value="PAS"/>
</dbReference>
<dbReference type="InterPro" id="IPR004358">
    <property type="entry name" value="Sig_transdc_His_kin-like_C"/>
</dbReference>
<dbReference type="SUPFAM" id="SSF55874">
    <property type="entry name" value="ATPase domain of HSP90 chaperone/DNA topoisomerase II/histidine kinase"/>
    <property type="match status" value="1"/>
</dbReference>
<dbReference type="PROSITE" id="PS50113">
    <property type="entry name" value="PAC"/>
    <property type="match status" value="1"/>
</dbReference>
<dbReference type="SUPFAM" id="SSF55785">
    <property type="entry name" value="PYP-like sensor domain (PAS domain)"/>
    <property type="match status" value="2"/>
</dbReference>
<evidence type="ECO:0000259" key="7">
    <source>
        <dbReference type="PROSITE" id="PS50112"/>
    </source>
</evidence>
<proteinExistence type="predicted"/>
<evidence type="ECO:0000313" key="9">
    <source>
        <dbReference type="EMBL" id="MFA9192284.1"/>
    </source>
</evidence>
<protein>
    <recommendedName>
        <fullName evidence="2">histidine kinase</fullName>
        <ecNumber evidence="2">2.7.13.3</ecNumber>
    </recommendedName>
</protein>
<dbReference type="Pfam" id="PF02518">
    <property type="entry name" value="HATPase_c"/>
    <property type="match status" value="1"/>
</dbReference>
<evidence type="ECO:0000256" key="2">
    <source>
        <dbReference type="ARBA" id="ARBA00012438"/>
    </source>
</evidence>
<dbReference type="Proteomes" id="UP001574169">
    <property type="component" value="Unassembled WGS sequence"/>
</dbReference>
<name>A0ABV4TE82_9FLAO</name>
<organism evidence="9 10">
    <name type="scientific">Flavobacterium zubiriense</name>
    <dbReference type="NCBI Taxonomy" id="3138075"/>
    <lineage>
        <taxon>Bacteria</taxon>
        <taxon>Pseudomonadati</taxon>
        <taxon>Bacteroidota</taxon>
        <taxon>Flavobacteriia</taxon>
        <taxon>Flavobacteriales</taxon>
        <taxon>Flavobacteriaceae</taxon>
        <taxon>Flavobacterium</taxon>
    </lineage>
</organism>
<evidence type="ECO:0000256" key="5">
    <source>
        <dbReference type="ARBA" id="ARBA00022777"/>
    </source>
</evidence>
<gene>
    <name evidence="9" type="ORF">AAGV28_12975</name>
</gene>
<dbReference type="SMART" id="SM00387">
    <property type="entry name" value="HATPase_c"/>
    <property type="match status" value="1"/>
</dbReference>
<feature type="domain" description="Histidine kinase" evidence="6">
    <location>
        <begin position="394"/>
        <end position="601"/>
    </location>
</feature>
<dbReference type="InterPro" id="IPR000700">
    <property type="entry name" value="PAS-assoc_C"/>
</dbReference>
<dbReference type="PRINTS" id="PR00344">
    <property type="entry name" value="BCTRLSENSOR"/>
</dbReference>
<dbReference type="Gene3D" id="3.30.450.20">
    <property type="entry name" value="PAS domain"/>
    <property type="match status" value="3"/>
</dbReference>
<keyword evidence="10" id="KW-1185">Reference proteome</keyword>
<dbReference type="Pfam" id="PF13426">
    <property type="entry name" value="PAS_9"/>
    <property type="match status" value="2"/>
</dbReference>
<comment type="caution">
    <text evidence="9">The sequence shown here is derived from an EMBL/GenBank/DDBJ whole genome shotgun (WGS) entry which is preliminary data.</text>
</comment>
<dbReference type="PANTHER" id="PTHR43304">
    <property type="entry name" value="PHYTOCHROME-LIKE PROTEIN CPH1"/>
    <property type="match status" value="1"/>
</dbReference>
<evidence type="ECO:0000256" key="4">
    <source>
        <dbReference type="ARBA" id="ARBA00022679"/>
    </source>
</evidence>
<dbReference type="RefSeq" id="WP_373407177.1">
    <property type="nucleotide sequence ID" value="NZ_JBCFQL010000013.1"/>
</dbReference>
<dbReference type="PANTHER" id="PTHR43304:SF1">
    <property type="entry name" value="PAC DOMAIN-CONTAINING PROTEIN"/>
    <property type="match status" value="1"/>
</dbReference>
<feature type="domain" description="PAS" evidence="7">
    <location>
        <begin position="128"/>
        <end position="199"/>
    </location>
</feature>
<keyword evidence="5" id="KW-0418">Kinase</keyword>
<dbReference type="Gene3D" id="3.30.565.10">
    <property type="entry name" value="Histidine kinase-like ATPase, C-terminal domain"/>
    <property type="match status" value="1"/>
</dbReference>
<dbReference type="InterPro" id="IPR003594">
    <property type="entry name" value="HATPase_dom"/>
</dbReference>
<reference evidence="9 10" key="1">
    <citation type="submission" date="2024-04" db="EMBL/GenBank/DDBJ databases">
        <title>New Clade of Flavobacterium.</title>
        <authorList>
            <person name="Matos L."/>
            <person name="Proenca D.N."/>
            <person name="Fransisco R.M."/>
            <person name="Chung A.P."/>
            <person name="Maccario L."/>
            <person name="Sorensen S.J."/>
            <person name="Morais P.V."/>
        </authorList>
    </citation>
    <scope>NUCLEOTIDE SEQUENCE [LARGE SCALE GENOMIC DNA]</scope>
    <source>
        <strain evidence="9 10">FZUC8N2.13</strain>
    </source>
</reference>
<dbReference type="InterPro" id="IPR052162">
    <property type="entry name" value="Sensor_kinase/Photoreceptor"/>
</dbReference>
<sequence>MKTNQEFCIKETFEIGIWDVNLKTNTIFWDSKTKEIFEVSDSFIPDFKNTSAFINRKNLIQLKTLIQKAAKNRIPIHGKFQITTAKKAIKFIECICQVDLIDNKHNRIYGTISDISIEEERIIDMQLAAEKFSSVFSSANDAIIIIDTKTGYITDCNNRTYELTGFNDTELIGSHNSILFPEDKRKEIQYYLKNKIKLNAYFVKETAIKTKDETVVPVQVATGKKFIIDKKSYLVCFFRNITKKKQIEENLALLSQVASETTDSIIITNCQGETIWANQAYIKLTGSTLEEIIGNKPNYLSFEPEANCETLKKITQAIKDKAEIKVVFQHYNKQKEKHWLELSITPVFDNEGNCTKFIGIERDVTLTIEKEIELKHILEVTSQQNDKLLNFAHIVSHNIRSHTSNLLMVLDVIENTNNTAEKLAFIEMFKEGTEKLSETIENLNEVITIQKSINIKKTTINLKSQIEKFTSPFKNKIEITESIPADLVLNVIPAYLENILQNLLTNVVKYQSLERNPRLEISHEIQENFHIISFKDNGLGINIEKNKHKLFGMYKTFHGNEDAKGIGLFIVKNQIEAMKGKIEVESKEGLGSTFKLFFNEK</sequence>
<dbReference type="InterPro" id="IPR005467">
    <property type="entry name" value="His_kinase_dom"/>
</dbReference>
<dbReference type="EMBL" id="JBCFQL010000013">
    <property type="protein sequence ID" value="MFA9192284.1"/>
    <property type="molecule type" value="Genomic_DNA"/>
</dbReference>
<feature type="domain" description="PAC" evidence="8">
    <location>
        <begin position="320"/>
        <end position="376"/>
    </location>
</feature>
<keyword evidence="4" id="KW-0808">Transferase</keyword>
<evidence type="ECO:0000313" key="10">
    <source>
        <dbReference type="Proteomes" id="UP001574169"/>
    </source>
</evidence>
<dbReference type="PROSITE" id="PS50109">
    <property type="entry name" value="HIS_KIN"/>
    <property type="match status" value="1"/>
</dbReference>
<keyword evidence="3" id="KW-0597">Phosphoprotein</keyword>
<dbReference type="PROSITE" id="PS50112">
    <property type="entry name" value="PAS"/>
    <property type="match status" value="2"/>
</dbReference>
<accession>A0ABV4TE82</accession>
<dbReference type="CDD" id="cd00130">
    <property type="entry name" value="PAS"/>
    <property type="match status" value="2"/>
</dbReference>
<dbReference type="SMART" id="SM00091">
    <property type="entry name" value="PAS"/>
    <property type="match status" value="3"/>
</dbReference>
<evidence type="ECO:0000259" key="6">
    <source>
        <dbReference type="PROSITE" id="PS50109"/>
    </source>
</evidence>
<evidence type="ECO:0000256" key="1">
    <source>
        <dbReference type="ARBA" id="ARBA00000085"/>
    </source>
</evidence>
<feature type="domain" description="PAS" evidence="7">
    <location>
        <begin position="250"/>
        <end position="321"/>
    </location>
</feature>
<evidence type="ECO:0000259" key="8">
    <source>
        <dbReference type="PROSITE" id="PS50113"/>
    </source>
</evidence>
<dbReference type="InterPro" id="IPR035965">
    <property type="entry name" value="PAS-like_dom_sf"/>
</dbReference>
<comment type="catalytic activity">
    <reaction evidence="1">
        <text>ATP + protein L-histidine = ADP + protein N-phospho-L-histidine.</text>
        <dbReference type="EC" id="2.7.13.3"/>
    </reaction>
</comment>
<dbReference type="InterPro" id="IPR036890">
    <property type="entry name" value="HATPase_C_sf"/>
</dbReference>
<dbReference type="NCBIfam" id="TIGR00229">
    <property type="entry name" value="sensory_box"/>
    <property type="match status" value="2"/>
</dbReference>